<feature type="region of interest" description="Disordered" evidence="1">
    <location>
        <begin position="91"/>
        <end position="115"/>
    </location>
</feature>
<dbReference type="EMBL" id="BAAAPB010000004">
    <property type="protein sequence ID" value="GAA1971790.1"/>
    <property type="molecule type" value="Genomic_DNA"/>
</dbReference>
<accession>A0ABN2RMX2</accession>
<dbReference type="InterPro" id="IPR054206">
    <property type="entry name" value="DUF6912"/>
</dbReference>
<name>A0ABN2RMX2_9ACTN</name>
<evidence type="ECO:0000313" key="3">
    <source>
        <dbReference type="Proteomes" id="UP001500571"/>
    </source>
</evidence>
<proteinExistence type="predicted"/>
<protein>
    <submittedName>
        <fullName evidence="2">Uncharacterized protein</fullName>
    </submittedName>
</protein>
<organism evidence="2 3">
    <name type="scientific">Nocardioides panacihumi</name>
    <dbReference type="NCBI Taxonomy" id="400774"/>
    <lineage>
        <taxon>Bacteria</taxon>
        <taxon>Bacillati</taxon>
        <taxon>Actinomycetota</taxon>
        <taxon>Actinomycetes</taxon>
        <taxon>Propionibacteriales</taxon>
        <taxon>Nocardioidaceae</taxon>
        <taxon>Nocardioides</taxon>
    </lineage>
</organism>
<gene>
    <name evidence="2" type="ORF">GCM10009798_35960</name>
</gene>
<evidence type="ECO:0000256" key="1">
    <source>
        <dbReference type="SAM" id="MobiDB-lite"/>
    </source>
</evidence>
<keyword evidence="3" id="KW-1185">Reference proteome</keyword>
<evidence type="ECO:0000313" key="2">
    <source>
        <dbReference type="EMBL" id="GAA1971790.1"/>
    </source>
</evidence>
<comment type="caution">
    <text evidence="2">The sequence shown here is derived from an EMBL/GenBank/DDBJ whole genome shotgun (WGS) entry which is preliminary data.</text>
</comment>
<dbReference type="Pfam" id="PF21853">
    <property type="entry name" value="DUF6912"/>
    <property type="match status" value="1"/>
</dbReference>
<reference evidence="2 3" key="1">
    <citation type="journal article" date="2019" name="Int. J. Syst. Evol. Microbiol.">
        <title>The Global Catalogue of Microorganisms (GCM) 10K type strain sequencing project: providing services to taxonomists for standard genome sequencing and annotation.</title>
        <authorList>
            <consortium name="The Broad Institute Genomics Platform"/>
            <consortium name="The Broad Institute Genome Sequencing Center for Infectious Disease"/>
            <person name="Wu L."/>
            <person name="Ma J."/>
        </authorList>
    </citation>
    <scope>NUCLEOTIDE SEQUENCE [LARGE SCALE GENOMIC DNA]</scope>
    <source>
        <strain evidence="2 3">JCM 15309</strain>
    </source>
</reference>
<sequence length="115" mass="12209">MRLYVPATIDLLGTWHAAGEVPVEDPGLLGAFQAPDDTEEGEYSALMSAADASAELLAGPGRRVVIVVEAAWSGGAVRARDWRAVHADLAERPAGADPDEDLGWFGTQEIPDLLR</sequence>
<dbReference type="Proteomes" id="UP001500571">
    <property type="component" value="Unassembled WGS sequence"/>
</dbReference>
<dbReference type="RefSeq" id="WP_344047215.1">
    <property type="nucleotide sequence ID" value="NZ_BAAAPB010000004.1"/>
</dbReference>